<organism evidence="1 2">
    <name type="scientific">Weissella coleopterorum</name>
    <dbReference type="NCBI Taxonomy" id="2714949"/>
    <lineage>
        <taxon>Bacteria</taxon>
        <taxon>Bacillati</taxon>
        <taxon>Bacillota</taxon>
        <taxon>Bacilli</taxon>
        <taxon>Lactobacillales</taxon>
        <taxon>Lactobacillaceae</taxon>
        <taxon>Weissella</taxon>
    </lineage>
</organism>
<dbReference type="SUPFAM" id="SSF88659">
    <property type="entry name" value="Sigma3 and sigma4 domains of RNA polymerase sigma factors"/>
    <property type="match status" value="1"/>
</dbReference>
<dbReference type="InterPro" id="IPR036388">
    <property type="entry name" value="WH-like_DNA-bd_sf"/>
</dbReference>
<dbReference type="KEGG" id="wco:G7084_06230"/>
<name>A0A6G8B155_9LACO</name>
<dbReference type="InterPro" id="IPR013324">
    <property type="entry name" value="RNA_pol_sigma_r3/r4-like"/>
</dbReference>
<keyword evidence="2" id="KW-1185">Reference proteome</keyword>
<dbReference type="Proteomes" id="UP000500741">
    <property type="component" value="Chromosome"/>
</dbReference>
<accession>A0A6G8B155</accession>
<dbReference type="AlphaFoldDB" id="A0A6G8B155"/>
<gene>
    <name evidence="1" type="ORF">G7084_06230</name>
</gene>
<proteinExistence type="predicted"/>
<dbReference type="Gene3D" id="1.10.10.10">
    <property type="entry name" value="Winged helix-like DNA-binding domain superfamily/Winged helix DNA-binding domain"/>
    <property type="match status" value="1"/>
</dbReference>
<protein>
    <recommendedName>
        <fullName evidence="3">RNA polymerase sigma-70 region 4 domain-containing protein</fullName>
    </recommendedName>
</protein>
<dbReference type="RefSeq" id="WP_166011048.1">
    <property type="nucleotide sequence ID" value="NZ_CP049888.1"/>
</dbReference>
<dbReference type="EMBL" id="CP049888">
    <property type="protein sequence ID" value="QIL50949.1"/>
    <property type="molecule type" value="Genomic_DNA"/>
</dbReference>
<evidence type="ECO:0008006" key="3">
    <source>
        <dbReference type="Google" id="ProtNLM"/>
    </source>
</evidence>
<sequence length="122" mass="14652">MTKDDTQVIKDVRYFFNKELPRFQLMAHYSLSMNEQPYQIESVDGASKWMSYSRDILKRTVEATDNLPERQKRLIELRYFKNLEWAEASRISGISTRRGLQLIREAHLMFADNFKDTYDFRT</sequence>
<reference evidence="1 2" key="1">
    <citation type="submission" date="2020-03" db="EMBL/GenBank/DDBJ databases">
        <title>Weissella sp. nov., isolated from Cybister lewisianus.</title>
        <authorList>
            <person name="Hyun D.-W."/>
            <person name="Bae J.-W."/>
        </authorList>
    </citation>
    <scope>NUCLEOTIDE SEQUENCE [LARGE SCALE GENOMIC DNA]</scope>
    <source>
        <strain evidence="1 2">HDW19</strain>
    </source>
</reference>
<evidence type="ECO:0000313" key="1">
    <source>
        <dbReference type="EMBL" id="QIL50949.1"/>
    </source>
</evidence>
<evidence type="ECO:0000313" key="2">
    <source>
        <dbReference type="Proteomes" id="UP000500741"/>
    </source>
</evidence>